<keyword evidence="11" id="KW-0411">Iron-sulfur</keyword>
<dbReference type="InterPro" id="IPR015797">
    <property type="entry name" value="NUDIX_hydrolase-like_dom_sf"/>
</dbReference>
<dbReference type="GO" id="GO:0006284">
    <property type="term" value="P:base-excision repair"/>
    <property type="evidence" value="ECO:0007669"/>
    <property type="project" value="UniProtKB-UniRule"/>
</dbReference>
<dbReference type="EC" id="3.2.2.31" evidence="4 14"/>
<dbReference type="SUPFAM" id="SSF55811">
    <property type="entry name" value="Nudix"/>
    <property type="match status" value="1"/>
</dbReference>
<evidence type="ECO:0000256" key="5">
    <source>
        <dbReference type="ARBA" id="ARBA00022023"/>
    </source>
</evidence>
<dbReference type="Gene3D" id="1.10.1670.10">
    <property type="entry name" value="Helix-hairpin-Helix base-excision DNA repair enzymes (C-terminal)"/>
    <property type="match status" value="1"/>
</dbReference>
<dbReference type="RefSeq" id="WP_115611423.1">
    <property type="nucleotide sequence ID" value="NZ_JBHLZC010000001.1"/>
</dbReference>
<dbReference type="Pfam" id="PF00633">
    <property type="entry name" value="HHH"/>
    <property type="match status" value="1"/>
</dbReference>
<dbReference type="NCBIfam" id="TIGR01084">
    <property type="entry name" value="mutY"/>
    <property type="match status" value="1"/>
</dbReference>
<dbReference type="InterPro" id="IPR029119">
    <property type="entry name" value="MutY_C"/>
</dbReference>
<evidence type="ECO:0000256" key="7">
    <source>
        <dbReference type="ARBA" id="ARBA00022723"/>
    </source>
</evidence>
<dbReference type="InterPro" id="IPR003651">
    <property type="entry name" value="Endonuclease3_FeS-loop_motif"/>
</dbReference>
<keyword evidence="7" id="KW-0479">Metal-binding</keyword>
<dbReference type="GO" id="GO:0051539">
    <property type="term" value="F:4 iron, 4 sulfur cluster binding"/>
    <property type="evidence" value="ECO:0007669"/>
    <property type="project" value="UniProtKB-UniRule"/>
</dbReference>
<evidence type="ECO:0000256" key="1">
    <source>
        <dbReference type="ARBA" id="ARBA00000843"/>
    </source>
</evidence>
<dbReference type="GO" id="GO:0032357">
    <property type="term" value="F:oxidized purine DNA binding"/>
    <property type="evidence" value="ECO:0007669"/>
    <property type="project" value="TreeGrafter"/>
</dbReference>
<dbReference type="Pfam" id="PF10576">
    <property type="entry name" value="EndIII_4Fe-2S"/>
    <property type="match status" value="1"/>
</dbReference>
<evidence type="ECO:0000313" key="17">
    <source>
        <dbReference type="Proteomes" id="UP000254572"/>
    </source>
</evidence>
<organism evidence="16 17">
    <name type="scientific">Cardiobacterium valvarum</name>
    <dbReference type="NCBI Taxonomy" id="194702"/>
    <lineage>
        <taxon>Bacteria</taxon>
        <taxon>Pseudomonadati</taxon>
        <taxon>Pseudomonadota</taxon>
        <taxon>Gammaproteobacteria</taxon>
        <taxon>Cardiobacteriales</taxon>
        <taxon>Cardiobacteriaceae</taxon>
        <taxon>Cardiobacterium</taxon>
    </lineage>
</organism>
<dbReference type="Pfam" id="PF00730">
    <property type="entry name" value="HhH-GPD"/>
    <property type="match status" value="1"/>
</dbReference>
<dbReference type="FunFam" id="1.10.340.30:FF:000002">
    <property type="entry name" value="Adenine DNA glycosylase"/>
    <property type="match status" value="1"/>
</dbReference>
<comment type="similarity">
    <text evidence="3 14">Belongs to the Nth/MutY family.</text>
</comment>
<keyword evidence="12" id="KW-0234">DNA repair</keyword>
<dbReference type="SUPFAM" id="SSF48150">
    <property type="entry name" value="DNA-glycosylase"/>
    <property type="match status" value="1"/>
</dbReference>
<dbReference type="AlphaFoldDB" id="A0A381E647"/>
<keyword evidence="9 16" id="KW-0378">Hydrolase</keyword>
<dbReference type="PANTHER" id="PTHR42944">
    <property type="entry name" value="ADENINE DNA GLYCOSYLASE"/>
    <property type="match status" value="1"/>
</dbReference>
<dbReference type="GO" id="GO:0046872">
    <property type="term" value="F:metal ion binding"/>
    <property type="evidence" value="ECO:0007669"/>
    <property type="project" value="UniProtKB-UniRule"/>
</dbReference>
<dbReference type="InterPro" id="IPR000445">
    <property type="entry name" value="HhH_motif"/>
</dbReference>
<dbReference type="GO" id="GO:0034039">
    <property type="term" value="F:8-oxo-7,8-dihydroguanine DNA N-glycosylase activity"/>
    <property type="evidence" value="ECO:0007669"/>
    <property type="project" value="TreeGrafter"/>
</dbReference>
<dbReference type="Gene3D" id="1.10.340.30">
    <property type="entry name" value="Hypothetical protein, domain 2"/>
    <property type="match status" value="1"/>
</dbReference>
<dbReference type="OrthoDB" id="9802365at2"/>
<comment type="catalytic activity">
    <reaction evidence="1 14">
        <text>Hydrolyzes free adenine bases from 7,8-dihydro-8-oxoguanine:adenine mismatched double-stranded DNA, leaving an apurinic site.</text>
        <dbReference type="EC" id="3.2.2.31"/>
    </reaction>
</comment>
<accession>A0A381E647</accession>
<reference evidence="16 17" key="1">
    <citation type="submission" date="2018-06" db="EMBL/GenBank/DDBJ databases">
        <authorList>
            <consortium name="Pathogen Informatics"/>
            <person name="Doyle S."/>
        </authorList>
    </citation>
    <scope>NUCLEOTIDE SEQUENCE [LARGE SCALE GENOMIC DNA]</scope>
    <source>
        <strain evidence="16 17">NCTC13294</strain>
    </source>
</reference>
<evidence type="ECO:0000313" key="16">
    <source>
        <dbReference type="EMBL" id="SUX21779.1"/>
    </source>
</evidence>
<proteinExistence type="inferred from homology"/>
<dbReference type="InterPro" id="IPR011257">
    <property type="entry name" value="DNA_glycosylase"/>
</dbReference>
<dbReference type="CDD" id="cd03431">
    <property type="entry name" value="NUDIX_DNA_Glycosylase_C-MutY"/>
    <property type="match status" value="1"/>
</dbReference>
<name>A0A381E647_9GAMM</name>
<dbReference type="Proteomes" id="UP000254572">
    <property type="component" value="Unassembled WGS sequence"/>
</dbReference>
<dbReference type="EMBL" id="UFUW01000001">
    <property type="protein sequence ID" value="SUX21779.1"/>
    <property type="molecule type" value="Genomic_DNA"/>
</dbReference>
<dbReference type="CDD" id="cd00056">
    <property type="entry name" value="ENDO3c"/>
    <property type="match status" value="1"/>
</dbReference>
<comment type="function">
    <text evidence="2">Adenine glycosylase active on G-A mispairs. MutY also corrects error-prone DNA synthesis past GO lesions which are due to the oxidatively damaged form of guanine: 7,8-dihydro-8-oxoguanine (8-oxo-dGTP).</text>
</comment>
<evidence type="ECO:0000256" key="12">
    <source>
        <dbReference type="ARBA" id="ARBA00023204"/>
    </source>
</evidence>
<dbReference type="PANTHER" id="PTHR42944:SF1">
    <property type="entry name" value="ADENINE DNA GLYCOSYLASE"/>
    <property type="match status" value="1"/>
</dbReference>
<dbReference type="InterPro" id="IPR003265">
    <property type="entry name" value="HhH-GPD_domain"/>
</dbReference>
<dbReference type="SMART" id="SM00478">
    <property type="entry name" value="ENDO3c"/>
    <property type="match status" value="1"/>
</dbReference>
<dbReference type="GO" id="GO:0006298">
    <property type="term" value="P:mismatch repair"/>
    <property type="evidence" value="ECO:0007669"/>
    <property type="project" value="TreeGrafter"/>
</dbReference>
<evidence type="ECO:0000256" key="14">
    <source>
        <dbReference type="RuleBase" id="RU365096"/>
    </source>
</evidence>
<evidence type="ECO:0000256" key="6">
    <source>
        <dbReference type="ARBA" id="ARBA00022485"/>
    </source>
</evidence>
<gene>
    <name evidence="16" type="primary">mutY</name>
    <name evidence="16" type="ORF">NCTC13294_01093</name>
</gene>
<evidence type="ECO:0000256" key="4">
    <source>
        <dbReference type="ARBA" id="ARBA00012045"/>
    </source>
</evidence>
<dbReference type="Gene3D" id="3.90.79.10">
    <property type="entry name" value="Nucleoside Triphosphate Pyrophosphohydrolase"/>
    <property type="match status" value="1"/>
</dbReference>
<evidence type="ECO:0000256" key="9">
    <source>
        <dbReference type="ARBA" id="ARBA00022801"/>
    </source>
</evidence>
<dbReference type="GO" id="GO:0035485">
    <property type="term" value="F:adenine/guanine mispair binding"/>
    <property type="evidence" value="ECO:0007669"/>
    <property type="project" value="TreeGrafter"/>
</dbReference>
<evidence type="ECO:0000256" key="8">
    <source>
        <dbReference type="ARBA" id="ARBA00022763"/>
    </source>
</evidence>
<keyword evidence="10 14" id="KW-0408">Iron</keyword>
<sequence length="340" mass="37515">MPLLSFAARIAAWQTRHGRHHLPWQCDDPYRIWLSEIMLQQTQVATVLVYYPHFLARFPDVAALAAAAEDDVLACWSGLGYYSRARNLHHAAQQVMRDYGGHFPANRAALETLRGVGRSTAAAIAVFAYGHKEAILDGNVKRILARHAGIYGAPERPATQQALWAAAEACLPDDAATLRRYTQGLMDLGSAICTRSRPQCGACPIAADCYALAHDATAVLPEKRRPKTRPEKTTVMLLAHCGDSVHLYRRPDSGIWRSLWSLPEYDDADAALHAARRLGNITTQRLLPVITHTFTHYTLHITPLAVQIGHPANPADWLPREAALDKGLPAPVRRLLTTIG</sequence>
<keyword evidence="8 14" id="KW-0227">DNA damage</keyword>
<dbReference type="InterPro" id="IPR023170">
    <property type="entry name" value="HhH_base_excis_C"/>
</dbReference>
<keyword evidence="6" id="KW-0004">4Fe-4S</keyword>
<evidence type="ECO:0000256" key="13">
    <source>
        <dbReference type="ARBA" id="ARBA00023295"/>
    </source>
</evidence>
<evidence type="ECO:0000256" key="2">
    <source>
        <dbReference type="ARBA" id="ARBA00002933"/>
    </source>
</evidence>
<dbReference type="InterPro" id="IPR005760">
    <property type="entry name" value="A/G_AdeGlyc_MutY"/>
</dbReference>
<comment type="cofactor">
    <cofactor evidence="14">
        <name>[4Fe-4S] cluster</name>
        <dbReference type="ChEBI" id="CHEBI:49883"/>
    </cofactor>
    <text evidence="14">Binds 1 [4Fe-4S] cluster.</text>
</comment>
<keyword evidence="17" id="KW-1185">Reference proteome</keyword>
<dbReference type="InterPro" id="IPR044298">
    <property type="entry name" value="MIG/MutY"/>
</dbReference>
<evidence type="ECO:0000256" key="11">
    <source>
        <dbReference type="ARBA" id="ARBA00023014"/>
    </source>
</evidence>
<feature type="domain" description="HhH-GPD" evidence="15">
    <location>
        <begin position="38"/>
        <end position="191"/>
    </location>
</feature>
<protein>
    <recommendedName>
        <fullName evidence="5 14">Adenine DNA glycosylase</fullName>
        <ecNumber evidence="4 14">3.2.2.31</ecNumber>
    </recommendedName>
</protein>
<evidence type="ECO:0000256" key="3">
    <source>
        <dbReference type="ARBA" id="ARBA00008343"/>
    </source>
</evidence>
<dbReference type="GO" id="GO:0000701">
    <property type="term" value="F:purine-specific mismatch base pair DNA N-glycosylase activity"/>
    <property type="evidence" value="ECO:0007669"/>
    <property type="project" value="UniProtKB-EC"/>
</dbReference>
<evidence type="ECO:0000256" key="10">
    <source>
        <dbReference type="ARBA" id="ARBA00023004"/>
    </source>
</evidence>
<evidence type="ECO:0000259" key="15">
    <source>
        <dbReference type="SMART" id="SM00478"/>
    </source>
</evidence>
<keyword evidence="13 14" id="KW-0326">Glycosidase</keyword>
<dbReference type="Pfam" id="PF14815">
    <property type="entry name" value="NUDIX_4"/>
    <property type="match status" value="1"/>
</dbReference>